<evidence type="ECO:0000256" key="2">
    <source>
        <dbReference type="SAM" id="Coils"/>
    </source>
</evidence>
<dbReference type="GO" id="GO:0000122">
    <property type="term" value="P:negative regulation of transcription by RNA polymerase II"/>
    <property type="evidence" value="ECO:0007669"/>
    <property type="project" value="InterPro"/>
</dbReference>
<evidence type="ECO:0000313" key="3">
    <source>
        <dbReference type="EMBL" id="ORY28241.1"/>
    </source>
</evidence>
<dbReference type="OrthoDB" id="433124at2759"/>
<proteinExistence type="inferred from homology"/>
<dbReference type="STRING" id="329046.A0A1Y2B094"/>
<comment type="similarity">
    <text evidence="1">Belongs to the UXT family.</text>
</comment>
<organism evidence="3 4">
    <name type="scientific">Rhizoclosmatium globosum</name>
    <dbReference type="NCBI Taxonomy" id="329046"/>
    <lineage>
        <taxon>Eukaryota</taxon>
        <taxon>Fungi</taxon>
        <taxon>Fungi incertae sedis</taxon>
        <taxon>Chytridiomycota</taxon>
        <taxon>Chytridiomycota incertae sedis</taxon>
        <taxon>Chytridiomycetes</taxon>
        <taxon>Chytridiales</taxon>
        <taxon>Chytriomycetaceae</taxon>
        <taxon>Rhizoclosmatium</taxon>
    </lineage>
</organism>
<dbReference type="InterPro" id="IPR003994">
    <property type="entry name" value="UXT"/>
</dbReference>
<dbReference type="InterPro" id="IPR004127">
    <property type="entry name" value="Prefoldin_subunit_alpha"/>
</dbReference>
<dbReference type="CDD" id="cd23158">
    <property type="entry name" value="Prefoldin_UXT"/>
    <property type="match status" value="1"/>
</dbReference>
<dbReference type="AlphaFoldDB" id="A0A1Y2B094"/>
<keyword evidence="2" id="KW-0175">Coiled coil</keyword>
<evidence type="ECO:0000313" key="4">
    <source>
        <dbReference type="Proteomes" id="UP000193642"/>
    </source>
</evidence>
<dbReference type="PRINTS" id="PR01502">
    <property type="entry name" value="UXTPROTEIN"/>
</dbReference>
<gene>
    <name evidence="3" type="ORF">BCR33DRAFT_725162</name>
</gene>
<protein>
    <submittedName>
        <fullName evidence="3">Prefoldin alpha-like protein</fullName>
    </submittedName>
</protein>
<comment type="caution">
    <text evidence="3">The sequence shown here is derived from an EMBL/GenBank/DDBJ whole genome shotgun (WGS) entry which is preliminary data.</text>
</comment>
<dbReference type="GO" id="GO:0016592">
    <property type="term" value="C:mediator complex"/>
    <property type="evidence" value="ECO:0007669"/>
    <property type="project" value="TreeGrafter"/>
</dbReference>
<sequence length="143" mass="16616">MEQAEKQQKIQKYEVFLSTKLQPDLKKVLDERDAVYEDIAEYLKLKNQIEFMKENSSDDSPLKTLVDVGCDFYMQAKVENKDRIYIQVGLDCHVEFSLDEALMFLGRKEKQLEKKAESLTERALQIKAHIKLCLAAIQEVLDA</sequence>
<feature type="coiled-coil region" evidence="2">
    <location>
        <begin position="102"/>
        <end position="129"/>
    </location>
</feature>
<dbReference type="Gene3D" id="1.10.287.370">
    <property type="match status" value="1"/>
</dbReference>
<dbReference type="GO" id="GO:0003714">
    <property type="term" value="F:transcription corepressor activity"/>
    <property type="evidence" value="ECO:0007669"/>
    <property type="project" value="InterPro"/>
</dbReference>
<evidence type="ECO:0000256" key="1">
    <source>
        <dbReference type="ARBA" id="ARBA00007666"/>
    </source>
</evidence>
<dbReference type="EMBL" id="MCGO01000096">
    <property type="protein sequence ID" value="ORY28241.1"/>
    <property type="molecule type" value="Genomic_DNA"/>
</dbReference>
<dbReference type="InterPro" id="IPR009053">
    <property type="entry name" value="Prefoldin"/>
</dbReference>
<keyword evidence="4" id="KW-1185">Reference proteome</keyword>
<name>A0A1Y2B094_9FUNG</name>
<accession>A0A1Y2B094</accession>
<dbReference type="Proteomes" id="UP000193642">
    <property type="component" value="Unassembled WGS sequence"/>
</dbReference>
<dbReference type="GO" id="GO:0045944">
    <property type="term" value="P:positive regulation of transcription by RNA polymerase II"/>
    <property type="evidence" value="ECO:0007669"/>
    <property type="project" value="TreeGrafter"/>
</dbReference>
<reference evidence="3 4" key="1">
    <citation type="submission" date="2016-07" db="EMBL/GenBank/DDBJ databases">
        <title>Pervasive Adenine N6-methylation of Active Genes in Fungi.</title>
        <authorList>
            <consortium name="DOE Joint Genome Institute"/>
            <person name="Mondo S.J."/>
            <person name="Dannebaum R.O."/>
            <person name="Kuo R.C."/>
            <person name="Labutti K."/>
            <person name="Haridas S."/>
            <person name="Kuo A."/>
            <person name="Salamov A."/>
            <person name="Ahrendt S.R."/>
            <person name="Lipzen A."/>
            <person name="Sullivan W."/>
            <person name="Andreopoulos W.B."/>
            <person name="Clum A."/>
            <person name="Lindquist E."/>
            <person name="Daum C."/>
            <person name="Ramamoorthy G.K."/>
            <person name="Gryganskyi A."/>
            <person name="Culley D."/>
            <person name="Magnuson J.K."/>
            <person name="James T.Y."/>
            <person name="O'Malley M.A."/>
            <person name="Stajich J.E."/>
            <person name="Spatafora J.W."/>
            <person name="Visel A."/>
            <person name="Grigoriev I.V."/>
        </authorList>
    </citation>
    <scope>NUCLEOTIDE SEQUENCE [LARGE SCALE GENOMIC DNA]</scope>
    <source>
        <strain evidence="3 4">JEL800</strain>
    </source>
</reference>
<dbReference type="Pfam" id="PF02996">
    <property type="entry name" value="Prefoldin"/>
    <property type="match status" value="1"/>
</dbReference>
<dbReference type="PANTHER" id="PTHR13345:SF9">
    <property type="entry name" value="PROTEIN UXT"/>
    <property type="match status" value="1"/>
</dbReference>
<dbReference type="PANTHER" id="PTHR13345">
    <property type="entry name" value="MEDIATOR OF RNA POLYMERASE II TRANSCRIPTION SUBUNIT 10"/>
    <property type="match status" value="1"/>
</dbReference>
<dbReference type="SUPFAM" id="SSF46579">
    <property type="entry name" value="Prefoldin"/>
    <property type="match status" value="1"/>
</dbReference>